<gene>
    <name evidence="1" type="ORF">NP233_g2040</name>
</gene>
<proteinExistence type="predicted"/>
<dbReference type="AlphaFoldDB" id="A0AAD5YU70"/>
<keyword evidence="2" id="KW-1185">Reference proteome</keyword>
<dbReference type="Proteomes" id="UP001213000">
    <property type="component" value="Unassembled WGS sequence"/>
</dbReference>
<accession>A0AAD5YU70</accession>
<reference evidence="1" key="1">
    <citation type="submission" date="2022-07" db="EMBL/GenBank/DDBJ databases">
        <title>Genome Sequence of Leucocoprinus birnbaumii.</title>
        <authorList>
            <person name="Buettner E."/>
        </authorList>
    </citation>
    <scope>NUCLEOTIDE SEQUENCE</scope>
    <source>
        <strain evidence="1">VT141</strain>
    </source>
</reference>
<protein>
    <submittedName>
        <fullName evidence="1">Uncharacterized protein</fullName>
    </submittedName>
</protein>
<evidence type="ECO:0000313" key="2">
    <source>
        <dbReference type="Proteomes" id="UP001213000"/>
    </source>
</evidence>
<organism evidence="1 2">
    <name type="scientific">Leucocoprinus birnbaumii</name>
    <dbReference type="NCBI Taxonomy" id="56174"/>
    <lineage>
        <taxon>Eukaryota</taxon>
        <taxon>Fungi</taxon>
        <taxon>Dikarya</taxon>
        <taxon>Basidiomycota</taxon>
        <taxon>Agaricomycotina</taxon>
        <taxon>Agaricomycetes</taxon>
        <taxon>Agaricomycetidae</taxon>
        <taxon>Agaricales</taxon>
        <taxon>Agaricineae</taxon>
        <taxon>Agaricaceae</taxon>
        <taxon>Leucocoprinus</taxon>
    </lineage>
</organism>
<sequence>MLFNHDFDFNHDYAIVSQLSSRKQRTDESPFEHHYILAVVYPSAAQYYRRTGRALVVLERIDGTNNPLRPLYFSCHTPTDESHVCDPHEIVGLVLPHQIEDSKEISRIDFQVSASNGGGQRKCGNFYFYEFFILAKQAEVHFNFQKNSNAPEKVNGSRYADTYMQAVAAFVGKSGRQAGSGGNFRHGIKILQYNPNCTCDNTTAADPDVQEIVVGFEQRRRRFLNLVRFLCISDGLSNELNSVRLDVPTAQRLASSFESLRCREIR</sequence>
<name>A0AAD5YU70_9AGAR</name>
<dbReference type="EMBL" id="JANIEX010000083">
    <property type="protein sequence ID" value="KAJ3574020.1"/>
    <property type="molecule type" value="Genomic_DNA"/>
</dbReference>
<evidence type="ECO:0000313" key="1">
    <source>
        <dbReference type="EMBL" id="KAJ3574020.1"/>
    </source>
</evidence>
<comment type="caution">
    <text evidence="1">The sequence shown here is derived from an EMBL/GenBank/DDBJ whole genome shotgun (WGS) entry which is preliminary data.</text>
</comment>